<evidence type="ECO:0000256" key="1">
    <source>
        <dbReference type="SAM" id="MobiDB-lite"/>
    </source>
</evidence>
<protein>
    <submittedName>
        <fullName evidence="2">Uncharacterized protein</fullName>
    </submittedName>
</protein>
<comment type="caution">
    <text evidence="2">The sequence shown here is derived from an EMBL/GenBank/DDBJ whole genome shotgun (WGS) entry which is preliminary data.</text>
</comment>
<reference evidence="2 3" key="1">
    <citation type="submission" date="2016-04" db="EMBL/GenBank/DDBJ databases">
        <title>The genome of Intoshia linei affirms orthonectids as highly simplified spiralians.</title>
        <authorList>
            <person name="Mikhailov K.V."/>
            <person name="Slusarev G.S."/>
            <person name="Nikitin M.A."/>
            <person name="Logacheva M.D."/>
            <person name="Penin A."/>
            <person name="Aleoshin V."/>
            <person name="Panchin Y.V."/>
        </authorList>
    </citation>
    <scope>NUCLEOTIDE SEQUENCE [LARGE SCALE GENOMIC DNA]</scope>
    <source>
        <strain evidence="2">Intl2013</strain>
        <tissue evidence="2">Whole animal</tissue>
    </source>
</reference>
<proteinExistence type="predicted"/>
<name>A0A177B6Z0_9BILA</name>
<feature type="compositionally biased region" description="Polar residues" evidence="1">
    <location>
        <begin position="1"/>
        <end position="10"/>
    </location>
</feature>
<feature type="compositionally biased region" description="Basic and acidic residues" evidence="1">
    <location>
        <begin position="11"/>
        <end position="24"/>
    </location>
</feature>
<evidence type="ECO:0000313" key="2">
    <source>
        <dbReference type="EMBL" id="OAF69890.1"/>
    </source>
</evidence>
<dbReference type="AlphaFoldDB" id="A0A177B6Z0"/>
<dbReference type="Proteomes" id="UP000078046">
    <property type="component" value="Unassembled WGS sequence"/>
</dbReference>
<feature type="region of interest" description="Disordered" evidence="1">
    <location>
        <begin position="1"/>
        <end position="24"/>
    </location>
</feature>
<keyword evidence="3" id="KW-1185">Reference proteome</keyword>
<sequence length="49" mass="5583">MVKTGSGTASHRSDQEGDVSEINKFELPRKKQKFAKIWEYFTKLGHGKS</sequence>
<evidence type="ECO:0000313" key="3">
    <source>
        <dbReference type="Proteomes" id="UP000078046"/>
    </source>
</evidence>
<accession>A0A177B6Z0</accession>
<organism evidence="2 3">
    <name type="scientific">Intoshia linei</name>
    <dbReference type="NCBI Taxonomy" id="1819745"/>
    <lineage>
        <taxon>Eukaryota</taxon>
        <taxon>Metazoa</taxon>
        <taxon>Spiralia</taxon>
        <taxon>Lophotrochozoa</taxon>
        <taxon>Mesozoa</taxon>
        <taxon>Orthonectida</taxon>
        <taxon>Rhopaluridae</taxon>
        <taxon>Intoshia</taxon>
    </lineage>
</organism>
<dbReference type="EMBL" id="LWCA01000215">
    <property type="protein sequence ID" value="OAF69890.1"/>
    <property type="molecule type" value="Genomic_DNA"/>
</dbReference>
<gene>
    <name evidence="2" type="ORF">A3Q56_02332</name>
</gene>